<evidence type="ECO:0000313" key="3">
    <source>
        <dbReference type="Proteomes" id="UP000533080"/>
    </source>
</evidence>
<organism evidence="2 3">
    <name type="scientific">Myxococcus xanthus</name>
    <dbReference type="NCBI Taxonomy" id="34"/>
    <lineage>
        <taxon>Bacteria</taxon>
        <taxon>Pseudomonadati</taxon>
        <taxon>Myxococcota</taxon>
        <taxon>Myxococcia</taxon>
        <taxon>Myxococcales</taxon>
        <taxon>Cystobacterineae</taxon>
        <taxon>Myxococcaceae</taxon>
        <taxon>Myxococcus</taxon>
    </lineage>
</organism>
<name>A0A7Y4IIQ7_MYXXA</name>
<dbReference type="RefSeq" id="WP_171441850.1">
    <property type="nucleotide sequence ID" value="NZ_JABFNS010000066.1"/>
</dbReference>
<dbReference type="Proteomes" id="UP000533080">
    <property type="component" value="Unassembled WGS sequence"/>
</dbReference>
<comment type="caution">
    <text evidence="2">The sequence shown here is derived from an EMBL/GenBank/DDBJ whole genome shotgun (WGS) entry which is preliminary data.</text>
</comment>
<protein>
    <submittedName>
        <fullName evidence="2">Uncharacterized protein</fullName>
    </submittedName>
</protein>
<proteinExistence type="predicted"/>
<evidence type="ECO:0000256" key="1">
    <source>
        <dbReference type="SAM" id="Phobius"/>
    </source>
</evidence>
<accession>A0A7Y4IIQ7</accession>
<feature type="transmembrane region" description="Helical" evidence="1">
    <location>
        <begin position="12"/>
        <end position="32"/>
    </location>
</feature>
<dbReference type="AlphaFoldDB" id="A0A7Y4IIQ7"/>
<sequence length="58" mass="6177">MAASASEAGPSFLARLVLVLLGCAFLGAAWVWSHRAEPWAARLVDNALRTVGVPQRSE</sequence>
<keyword evidence="1" id="KW-0812">Transmembrane</keyword>
<reference evidence="2 3" key="1">
    <citation type="submission" date="2020-05" db="EMBL/GenBank/DDBJ databases">
        <authorList>
            <person name="Whitworth D."/>
        </authorList>
    </citation>
    <scope>NUCLEOTIDE SEQUENCE [LARGE SCALE GENOMIC DNA]</scope>
    <source>
        <strain evidence="2 3">AM005</strain>
    </source>
</reference>
<dbReference type="EMBL" id="JABFNT010000041">
    <property type="protein sequence ID" value="NOJ79595.1"/>
    <property type="molecule type" value="Genomic_DNA"/>
</dbReference>
<keyword evidence="1" id="KW-0472">Membrane</keyword>
<gene>
    <name evidence="2" type="ORF">HNV28_14800</name>
</gene>
<keyword evidence="1" id="KW-1133">Transmembrane helix</keyword>
<evidence type="ECO:0000313" key="2">
    <source>
        <dbReference type="EMBL" id="NOJ79595.1"/>
    </source>
</evidence>